<dbReference type="Proteomes" id="UP000005239">
    <property type="component" value="Unassembled WGS sequence"/>
</dbReference>
<dbReference type="EnsemblMetazoa" id="PPA20388.1">
    <property type="protein sequence ID" value="PPA20388.1"/>
    <property type="gene ID" value="WBGene00109942"/>
</dbReference>
<proteinExistence type="predicted"/>
<accession>A0A8R1UGY2</accession>
<evidence type="ECO:0000313" key="2">
    <source>
        <dbReference type="Proteomes" id="UP000005239"/>
    </source>
</evidence>
<dbReference type="SUPFAM" id="SSF81321">
    <property type="entry name" value="Family A G protein-coupled receptor-like"/>
    <property type="match status" value="1"/>
</dbReference>
<keyword evidence="2" id="KW-1185">Reference proteome</keyword>
<accession>A0A2A6CUR8</accession>
<reference evidence="1" key="2">
    <citation type="submission" date="2022-06" db="UniProtKB">
        <authorList>
            <consortium name="EnsemblMetazoa"/>
        </authorList>
    </citation>
    <scope>IDENTIFICATION</scope>
    <source>
        <strain evidence="1">PS312</strain>
    </source>
</reference>
<gene>
    <name evidence="1" type="primary">WBGene00109942</name>
</gene>
<organism evidence="1 2">
    <name type="scientific">Pristionchus pacificus</name>
    <name type="common">Parasitic nematode worm</name>
    <dbReference type="NCBI Taxonomy" id="54126"/>
    <lineage>
        <taxon>Eukaryota</taxon>
        <taxon>Metazoa</taxon>
        <taxon>Ecdysozoa</taxon>
        <taxon>Nematoda</taxon>
        <taxon>Chromadorea</taxon>
        <taxon>Rhabditida</taxon>
        <taxon>Rhabditina</taxon>
        <taxon>Diplogasteromorpha</taxon>
        <taxon>Diplogasteroidea</taxon>
        <taxon>Neodiplogasteridae</taxon>
        <taxon>Pristionchus</taxon>
    </lineage>
</organism>
<protein>
    <submittedName>
        <fullName evidence="1">Uncharacterized protein</fullName>
    </submittedName>
</protein>
<evidence type="ECO:0000313" key="1">
    <source>
        <dbReference type="EnsemblMetazoa" id="PPA20388.1"/>
    </source>
</evidence>
<reference evidence="2" key="1">
    <citation type="journal article" date="2008" name="Nat. Genet.">
        <title>The Pristionchus pacificus genome provides a unique perspective on nematode lifestyle and parasitism.</title>
        <authorList>
            <person name="Dieterich C."/>
            <person name="Clifton S.W."/>
            <person name="Schuster L.N."/>
            <person name="Chinwalla A."/>
            <person name="Delehaunty K."/>
            <person name="Dinkelacker I."/>
            <person name="Fulton L."/>
            <person name="Fulton R."/>
            <person name="Godfrey J."/>
            <person name="Minx P."/>
            <person name="Mitreva M."/>
            <person name="Roeseler W."/>
            <person name="Tian H."/>
            <person name="Witte H."/>
            <person name="Yang S.P."/>
            <person name="Wilson R.K."/>
            <person name="Sommer R.J."/>
        </authorList>
    </citation>
    <scope>NUCLEOTIDE SEQUENCE [LARGE SCALE GENOMIC DNA]</scope>
    <source>
        <strain evidence="2">PS312</strain>
    </source>
</reference>
<name>A0A2A6CUR8_PRIPA</name>
<dbReference type="AlphaFoldDB" id="A0A2A6CUR8"/>
<sequence length="322" mass="37510">MTNSSESNDGYQQTELLYRLDQANTAIMIAAGVITFPPALFTYFRVLTVPDFKNEFLLKLFVLNGIANFLIYIINVIEMQFINWPSTYYIYKWLRDTPIPLFFRFMQDFSYSLMWQTTFFISLNRYLCIQYVRVMKRNALKYFTFSCSVSFVIATVVAFPLFFCGFTYKEIELEDGQLAHYPTYKSKQYLEIPATYHQNFTSFVTLIVNILIVIKFNELRQDIGENSKMKGKPEHGLLISSILMFLIHLLQTILLIIHPFAPHFLLTLCIPLLITLATTVPFWTLIGFAHSLRRTILNGTPLHNRREMTVTFSANVTNVSTF</sequence>